<dbReference type="PANTHER" id="PTHR10655">
    <property type="entry name" value="LYSOPHOSPHOLIPASE-RELATED"/>
    <property type="match status" value="1"/>
</dbReference>
<dbReference type="InterPro" id="IPR050565">
    <property type="entry name" value="LYPA1-2/EST-like"/>
</dbReference>
<dbReference type="RefSeq" id="WP_012387082.1">
    <property type="nucleotide sequence ID" value="NC_010602.1"/>
</dbReference>
<evidence type="ECO:0000313" key="4">
    <source>
        <dbReference type="EMBL" id="ABZ96191.1"/>
    </source>
</evidence>
<dbReference type="KEGG" id="lbi:LEPBI_I0044"/>
<accession>B0SK48</accession>
<gene>
    <name evidence="4" type="ordered locus">LEPBI_I0044</name>
</gene>
<evidence type="ECO:0000256" key="1">
    <source>
        <dbReference type="ARBA" id="ARBA00006499"/>
    </source>
</evidence>
<dbReference type="Proteomes" id="UP000001847">
    <property type="component" value="Chromosome I"/>
</dbReference>
<dbReference type="InterPro" id="IPR003140">
    <property type="entry name" value="PLipase/COase/thioEstase"/>
</dbReference>
<reference evidence="4 5" key="1">
    <citation type="journal article" date="2008" name="PLoS ONE">
        <title>Genome sequence of the saprophyte Leptospira biflexa provides insights into the evolution of Leptospira and the pathogenesis of leptospirosis.</title>
        <authorList>
            <person name="Picardeau M."/>
            <person name="Bulach D.M."/>
            <person name="Bouchier C."/>
            <person name="Zuerner R.L."/>
            <person name="Zidane N."/>
            <person name="Wilson P.J."/>
            <person name="Creno S."/>
            <person name="Kuczek E.S."/>
            <person name="Bommezzadri S."/>
            <person name="Davis J.C."/>
            <person name="McGrath A."/>
            <person name="Johnson M.J."/>
            <person name="Boursaux-Eude C."/>
            <person name="Seemann T."/>
            <person name="Rouy Z."/>
            <person name="Coppel R.L."/>
            <person name="Rood J.I."/>
            <person name="Lajus A."/>
            <person name="Davies J.K."/>
            <person name="Medigue C."/>
            <person name="Adler B."/>
        </authorList>
    </citation>
    <scope>NUCLEOTIDE SEQUENCE [LARGE SCALE GENOMIC DNA]</scope>
    <source>
        <strain evidence="5">Patoc 1 / ATCC 23582 / Paris</strain>
    </source>
</reference>
<keyword evidence="5" id="KW-1185">Reference proteome</keyword>
<dbReference type="Gene3D" id="3.40.50.1820">
    <property type="entry name" value="alpha/beta hydrolase"/>
    <property type="match status" value="1"/>
</dbReference>
<dbReference type="HOGENOM" id="CLU_049413_5_3_12"/>
<evidence type="ECO:0000256" key="2">
    <source>
        <dbReference type="ARBA" id="ARBA00022801"/>
    </source>
</evidence>
<dbReference type="BioCyc" id="LBIF456481:LEPBI_RS00235-MONOMER"/>
<dbReference type="EMBL" id="CP000786">
    <property type="protein sequence ID" value="ABZ96191.1"/>
    <property type="molecule type" value="Genomic_DNA"/>
</dbReference>
<evidence type="ECO:0000259" key="3">
    <source>
        <dbReference type="Pfam" id="PF02230"/>
    </source>
</evidence>
<protein>
    <submittedName>
        <fullName evidence="4">Putative carboxylesterase 2</fullName>
        <ecNumber evidence="4">3.1.1.1</ecNumber>
    </submittedName>
</protein>
<dbReference type="STRING" id="456481.LEPBI_I0044"/>
<dbReference type="OrthoDB" id="9795555at2"/>
<dbReference type="EC" id="3.1.1.1" evidence="4"/>
<dbReference type="InterPro" id="IPR029058">
    <property type="entry name" value="AB_hydrolase_fold"/>
</dbReference>
<proteinExistence type="inferred from homology"/>
<comment type="similarity">
    <text evidence="1">Belongs to the AB hydrolase superfamily. AB hydrolase 2 family.</text>
</comment>
<organism evidence="4 5">
    <name type="scientific">Leptospira biflexa serovar Patoc (strain Patoc 1 / ATCC 23582 / Paris)</name>
    <dbReference type="NCBI Taxonomy" id="456481"/>
    <lineage>
        <taxon>Bacteria</taxon>
        <taxon>Pseudomonadati</taxon>
        <taxon>Spirochaetota</taxon>
        <taxon>Spirochaetia</taxon>
        <taxon>Leptospirales</taxon>
        <taxon>Leptospiraceae</taxon>
        <taxon>Leptospira</taxon>
    </lineage>
</organism>
<evidence type="ECO:0000313" key="5">
    <source>
        <dbReference type="Proteomes" id="UP000001847"/>
    </source>
</evidence>
<dbReference type="Pfam" id="PF02230">
    <property type="entry name" value="Abhydrolase_2"/>
    <property type="match status" value="1"/>
</dbReference>
<keyword evidence="2 4" id="KW-0378">Hydrolase</keyword>
<sequence length="216" mass="24383">MNPPLTYLIRKPKVSIKNPPLLLLLHGVGSNEKDLFSLTDDLPDPLLIVSLRGPITLGRDRFGWYEISFTGGTPKINADQQMKSQKILIDFLNYLQTKYQFDANRVWIGGFSQGAVMSYSVGLLHPDQFTGIIALSGRLLEETKHQFQIESSSNFPKVYIAHGTNDNVIAVSKARDSKEFLESVGIIPHYKEYSEGHTISAEMLKDLIVWLEKEME</sequence>
<dbReference type="GO" id="GO:0106435">
    <property type="term" value="F:carboxylesterase activity"/>
    <property type="evidence" value="ECO:0007669"/>
    <property type="project" value="UniProtKB-EC"/>
</dbReference>
<name>B0SK48_LEPBP</name>
<dbReference type="PANTHER" id="PTHR10655:SF17">
    <property type="entry name" value="LYSOPHOSPHOLIPASE-LIKE PROTEIN 1"/>
    <property type="match status" value="1"/>
</dbReference>
<dbReference type="AlphaFoldDB" id="B0SK48"/>
<feature type="domain" description="Phospholipase/carboxylesterase/thioesterase" evidence="3">
    <location>
        <begin position="19"/>
        <end position="213"/>
    </location>
</feature>
<dbReference type="SUPFAM" id="SSF53474">
    <property type="entry name" value="alpha/beta-Hydrolases"/>
    <property type="match status" value="1"/>
</dbReference>